<name>A0A537LH62_9BACT</name>
<comment type="subunit">
    <text evidence="3">Homotrimer.</text>
</comment>
<comment type="catalytic activity">
    <reaction evidence="13 15">
        <text>2 cob(II)yrinate a,c diamide + reduced [electron-transfer flavoprotein] + 2 ATP = 2 adenosylcob(III)yrinate a,c-diamide + 2 triphosphate + oxidized [electron-transfer flavoprotein] + 3 H(+)</text>
        <dbReference type="Rhea" id="RHEA:11528"/>
        <dbReference type="Rhea" id="RHEA-COMP:10685"/>
        <dbReference type="Rhea" id="RHEA-COMP:10686"/>
        <dbReference type="ChEBI" id="CHEBI:15378"/>
        <dbReference type="ChEBI" id="CHEBI:18036"/>
        <dbReference type="ChEBI" id="CHEBI:30616"/>
        <dbReference type="ChEBI" id="CHEBI:57692"/>
        <dbReference type="ChEBI" id="CHEBI:58307"/>
        <dbReference type="ChEBI" id="CHEBI:58503"/>
        <dbReference type="ChEBI" id="CHEBI:58537"/>
        <dbReference type="EC" id="2.5.1.17"/>
    </reaction>
</comment>
<proteinExistence type="inferred from homology"/>
<evidence type="ECO:0000256" key="14">
    <source>
        <dbReference type="ARBA" id="ARBA00048692"/>
    </source>
</evidence>
<evidence type="ECO:0000256" key="16">
    <source>
        <dbReference type="SAM" id="MobiDB-lite"/>
    </source>
</evidence>
<accession>A0A537LH62</accession>
<evidence type="ECO:0000256" key="7">
    <source>
        <dbReference type="ARBA" id="ARBA00022679"/>
    </source>
</evidence>
<sequence length="223" mass="24039">MAGGSPAPAGCGSGSGAGGRRRYRVTSKRAQARPRTARGSAGPRIYTRTGDRGETGLIGGRRVPKDHLRVEAYGAVDELNAHLGLVRAQTEDVELAALLDDIQHRLFDLGAELATPAGPAGAAPAIATAEIEQLERSIDRHQTSLPPLREFILPGGTALAAALHVARTVCRRAERRLVTLGREEPVRADLLRYLNRLSDLLFVLARVVNHRAGRSDVIWRKKT</sequence>
<dbReference type="NCBIfam" id="TIGR00636">
    <property type="entry name" value="PduO_Nterm"/>
    <property type="match status" value="1"/>
</dbReference>
<feature type="domain" description="Cobalamin adenosyltransferase-like" evidence="17">
    <location>
        <begin position="45"/>
        <end position="208"/>
    </location>
</feature>
<dbReference type="EMBL" id="VBAJ01000183">
    <property type="protein sequence ID" value="TMJ07348.1"/>
    <property type="molecule type" value="Genomic_DNA"/>
</dbReference>
<dbReference type="PANTHER" id="PTHR12213">
    <property type="entry name" value="CORRINOID ADENOSYLTRANSFERASE"/>
    <property type="match status" value="1"/>
</dbReference>
<evidence type="ECO:0000256" key="6">
    <source>
        <dbReference type="ARBA" id="ARBA00022573"/>
    </source>
</evidence>
<evidence type="ECO:0000256" key="13">
    <source>
        <dbReference type="ARBA" id="ARBA00048555"/>
    </source>
</evidence>
<evidence type="ECO:0000256" key="12">
    <source>
        <dbReference type="ARBA" id="ARBA00033354"/>
    </source>
</evidence>
<comment type="caution">
    <text evidence="18">The sequence shown here is derived from an EMBL/GenBank/DDBJ whole genome shotgun (WGS) entry which is preliminary data.</text>
</comment>
<feature type="region of interest" description="Disordered" evidence="16">
    <location>
        <begin position="1"/>
        <end position="60"/>
    </location>
</feature>
<feature type="compositionally biased region" description="Low complexity" evidence="16">
    <location>
        <begin position="1"/>
        <end position="10"/>
    </location>
</feature>
<reference evidence="18 19" key="1">
    <citation type="journal article" date="2019" name="Nat. Microbiol.">
        <title>Mediterranean grassland soil C-N compound turnover is dependent on rainfall and depth, and is mediated by genomically divergent microorganisms.</title>
        <authorList>
            <person name="Diamond S."/>
            <person name="Andeer P.F."/>
            <person name="Li Z."/>
            <person name="Crits-Christoph A."/>
            <person name="Burstein D."/>
            <person name="Anantharaman K."/>
            <person name="Lane K.R."/>
            <person name="Thomas B.C."/>
            <person name="Pan C."/>
            <person name="Northen T.R."/>
            <person name="Banfield J.F."/>
        </authorList>
    </citation>
    <scope>NUCLEOTIDE SEQUENCE [LARGE SCALE GENOMIC DNA]</scope>
    <source>
        <strain evidence="18">NP_2</strain>
    </source>
</reference>
<dbReference type="PANTHER" id="PTHR12213:SF0">
    <property type="entry name" value="CORRINOID ADENOSYLTRANSFERASE MMAB"/>
    <property type="match status" value="1"/>
</dbReference>
<evidence type="ECO:0000256" key="3">
    <source>
        <dbReference type="ARBA" id="ARBA00011233"/>
    </source>
</evidence>
<evidence type="ECO:0000256" key="2">
    <source>
        <dbReference type="ARBA" id="ARBA00007487"/>
    </source>
</evidence>
<keyword evidence="7 15" id="KW-0808">Transferase</keyword>
<dbReference type="EC" id="2.5.1.17" evidence="4 15"/>
<keyword evidence="9 15" id="KW-0067">ATP-binding</keyword>
<evidence type="ECO:0000256" key="11">
    <source>
        <dbReference type="ARBA" id="ARBA00033334"/>
    </source>
</evidence>
<evidence type="ECO:0000256" key="9">
    <source>
        <dbReference type="ARBA" id="ARBA00022840"/>
    </source>
</evidence>
<evidence type="ECO:0000313" key="19">
    <source>
        <dbReference type="Proteomes" id="UP000318661"/>
    </source>
</evidence>
<dbReference type="SUPFAM" id="SSF89028">
    <property type="entry name" value="Cobalamin adenosyltransferase-like"/>
    <property type="match status" value="1"/>
</dbReference>
<protein>
    <recommendedName>
        <fullName evidence="5 15">Corrinoid adenosyltransferase</fullName>
        <ecNumber evidence="4 15">2.5.1.17</ecNumber>
    </recommendedName>
    <alternativeName>
        <fullName evidence="10 15">Cob(II)alamin adenosyltransferase</fullName>
    </alternativeName>
    <alternativeName>
        <fullName evidence="12 15">Cob(II)yrinic acid a,c-diamide adenosyltransferase</fullName>
    </alternativeName>
    <alternativeName>
        <fullName evidence="11 15">Cobinamide/cobalamin adenosyltransferase</fullName>
    </alternativeName>
</protein>
<dbReference type="AlphaFoldDB" id="A0A537LH62"/>
<gene>
    <name evidence="18" type="ORF">E6G99_07070</name>
</gene>
<comment type="similarity">
    <text evidence="2 15">Belongs to the Cob(I)alamin adenosyltransferase family.</text>
</comment>
<dbReference type="GO" id="GO:0005524">
    <property type="term" value="F:ATP binding"/>
    <property type="evidence" value="ECO:0007669"/>
    <property type="project" value="UniProtKB-UniRule"/>
</dbReference>
<dbReference type="GO" id="GO:0009236">
    <property type="term" value="P:cobalamin biosynthetic process"/>
    <property type="evidence" value="ECO:0007669"/>
    <property type="project" value="UniProtKB-UniRule"/>
</dbReference>
<comment type="pathway">
    <text evidence="1 15">Cofactor biosynthesis; adenosylcobalamin biosynthesis; adenosylcobalamin from cob(II)yrinate a,c-diamide: step 2/7.</text>
</comment>
<evidence type="ECO:0000313" key="18">
    <source>
        <dbReference type="EMBL" id="TMJ07348.1"/>
    </source>
</evidence>
<dbReference type="InterPro" id="IPR036451">
    <property type="entry name" value="CblAdoTrfase-like_sf"/>
</dbReference>
<dbReference type="Proteomes" id="UP000318661">
    <property type="component" value="Unassembled WGS sequence"/>
</dbReference>
<dbReference type="Pfam" id="PF01923">
    <property type="entry name" value="Cob_adeno_trans"/>
    <property type="match status" value="1"/>
</dbReference>
<feature type="compositionally biased region" description="Basic residues" evidence="16">
    <location>
        <begin position="19"/>
        <end position="36"/>
    </location>
</feature>
<evidence type="ECO:0000256" key="1">
    <source>
        <dbReference type="ARBA" id="ARBA00005121"/>
    </source>
</evidence>
<evidence type="ECO:0000256" key="10">
    <source>
        <dbReference type="ARBA" id="ARBA00031529"/>
    </source>
</evidence>
<dbReference type="GO" id="GO:0008817">
    <property type="term" value="F:corrinoid adenosyltransferase activity"/>
    <property type="evidence" value="ECO:0007669"/>
    <property type="project" value="UniProtKB-UniRule"/>
</dbReference>
<evidence type="ECO:0000256" key="15">
    <source>
        <dbReference type="RuleBase" id="RU366026"/>
    </source>
</evidence>
<organism evidence="18 19">
    <name type="scientific">Candidatus Segetimicrobium genomatis</name>
    <dbReference type="NCBI Taxonomy" id="2569760"/>
    <lineage>
        <taxon>Bacteria</taxon>
        <taxon>Bacillati</taxon>
        <taxon>Candidatus Sysuimicrobiota</taxon>
        <taxon>Candidatus Sysuimicrobiia</taxon>
        <taxon>Candidatus Sysuimicrobiales</taxon>
        <taxon>Candidatus Segetimicrobiaceae</taxon>
        <taxon>Candidatus Segetimicrobium</taxon>
    </lineage>
</organism>
<evidence type="ECO:0000259" key="17">
    <source>
        <dbReference type="Pfam" id="PF01923"/>
    </source>
</evidence>
<dbReference type="InterPro" id="IPR016030">
    <property type="entry name" value="CblAdoTrfase-like"/>
</dbReference>
<comment type="catalytic activity">
    <reaction evidence="14 15">
        <text>2 cob(II)alamin + reduced [electron-transfer flavoprotein] + 2 ATP = 2 adenosylcob(III)alamin + 2 triphosphate + oxidized [electron-transfer flavoprotein] + 3 H(+)</text>
        <dbReference type="Rhea" id="RHEA:28671"/>
        <dbReference type="Rhea" id="RHEA-COMP:10685"/>
        <dbReference type="Rhea" id="RHEA-COMP:10686"/>
        <dbReference type="ChEBI" id="CHEBI:15378"/>
        <dbReference type="ChEBI" id="CHEBI:16304"/>
        <dbReference type="ChEBI" id="CHEBI:18036"/>
        <dbReference type="ChEBI" id="CHEBI:18408"/>
        <dbReference type="ChEBI" id="CHEBI:30616"/>
        <dbReference type="ChEBI" id="CHEBI:57692"/>
        <dbReference type="ChEBI" id="CHEBI:58307"/>
        <dbReference type="EC" id="2.5.1.17"/>
    </reaction>
</comment>
<evidence type="ECO:0000256" key="5">
    <source>
        <dbReference type="ARBA" id="ARBA00020963"/>
    </source>
</evidence>
<keyword evidence="8 15" id="KW-0547">Nucleotide-binding</keyword>
<evidence type="ECO:0000256" key="4">
    <source>
        <dbReference type="ARBA" id="ARBA00012454"/>
    </source>
</evidence>
<dbReference type="InterPro" id="IPR029499">
    <property type="entry name" value="PduO-typ"/>
</dbReference>
<keyword evidence="6 15" id="KW-0169">Cobalamin biosynthesis</keyword>
<dbReference type="FunFam" id="1.20.1200.10:FF:000001">
    <property type="entry name" value="Cob(I)yrinic acid a,c-diamide adenosyltransferase"/>
    <property type="match status" value="1"/>
</dbReference>
<dbReference type="Gene3D" id="1.20.1200.10">
    <property type="entry name" value="Cobalamin adenosyltransferase-like"/>
    <property type="match status" value="1"/>
</dbReference>
<dbReference type="UniPathway" id="UPA00148">
    <property type="reaction ID" value="UER00233"/>
</dbReference>
<evidence type="ECO:0000256" key="8">
    <source>
        <dbReference type="ARBA" id="ARBA00022741"/>
    </source>
</evidence>